<dbReference type="OrthoDB" id="5987630at2759"/>
<keyword evidence="4" id="KW-1185">Reference proteome</keyword>
<dbReference type="InterPro" id="IPR000477">
    <property type="entry name" value="RT_dom"/>
</dbReference>
<accession>A0A2B4RHY0</accession>
<dbReference type="SUPFAM" id="SSF53098">
    <property type="entry name" value="Ribonuclease H-like"/>
    <property type="match status" value="1"/>
</dbReference>
<keyword evidence="3" id="KW-0808">Transferase</keyword>
<keyword evidence="3" id="KW-0548">Nucleotidyltransferase</keyword>
<dbReference type="STRING" id="50429.A0A2B4RHY0"/>
<dbReference type="Proteomes" id="UP000225706">
    <property type="component" value="Unassembled WGS sequence"/>
</dbReference>
<dbReference type="GO" id="GO:0003964">
    <property type="term" value="F:RNA-directed DNA polymerase activity"/>
    <property type="evidence" value="ECO:0007669"/>
    <property type="project" value="UniProtKB-KW"/>
</dbReference>
<organism evidence="3 4">
    <name type="scientific">Stylophora pistillata</name>
    <name type="common">Smooth cauliflower coral</name>
    <dbReference type="NCBI Taxonomy" id="50429"/>
    <lineage>
        <taxon>Eukaryota</taxon>
        <taxon>Metazoa</taxon>
        <taxon>Cnidaria</taxon>
        <taxon>Anthozoa</taxon>
        <taxon>Hexacorallia</taxon>
        <taxon>Scleractinia</taxon>
        <taxon>Astrocoeniina</taxon>
        <taxon>Pocilloporidae</taxon>
        <taxon>Stylophora</taxon>
    </lineage>
</organism>
<name>A0A2B4RHY0_STYPI</name>
<keyword evidence="3" id="KW-0695">RNA-directed DNA polymerase</keyword>
<dbReference type="EMBL" id="LSMT01000577">
    <property type="protein sequence ID" value="PFX16090.1"/>
    <property type="molecule type" value="Genomic_DNA"/>
</dbReference>
<evidence type="ECO:0000259" key="1">
    <source>
        <dbReference type="Pfam" id="PF00078"/>
    </source>
</evidence>
<proteinExistence type="predicted"/>
<gene>
    <name evidence="3" type="ORF">AWC38_SpisGene19650</name>
</gene>
<protein>
    <submittedName>
        <fullName evidence="3">Putative RNA-directed DNA polymerase from transposon X-element</fullName>
    </submittedName>
</protein>
<sequence>MGSLKGEVLTLNSKGDTITINWKQGSFVGFGGDKSQNYILCDYATSRGNSVPVYIQAGWDIPQKLTIDSKLQYGTQDNVLFFVYHDKSQTPYQERFRCNGLQKFVYAANDVLKIAKGIDISWAVGWSPRRSPRFLLAFMLSTRLIYSQNDPGLCLKTPGLLPTGAFINTASPEGLCGYCRRHVLRPPDRYNGIELENIQIRTLAKAKRARVPTTLYPNSSLTFHPLIKLVHAIELNSGPQNFGVKESGECKQAQAIVNSMATNKAPGIDKIPVRVIKDCLPAILPSLTSIINASFTTNTFPDAWKLAEVTPVLKSGDHEVPNNNRPISLLPVLSKVCERAAFNQFTTYLVSKERLTSKQSRNKQHHSTETTLIHTTDQILCAIEDKQLTAAVLLDMSKAFDSLHHGTLLAQLQDVGASTNALQWFRSYLSARHQVVRINSTLSDRMQRLARVSHSVAVDAYPNLEGVASRQANGNLALCNQLVTRTKQCISPGLRFFQRKFNQEFHDLVRAFKSARLCCPVQVQNLHPNAASVAELRKFSFLNNDATIDGLVNELPRYLTALDGTVIEEEEEKVQWWVRHAHTLPNWSAVVRKLFLVQPSSASAERVFSLLNHIFSPIYSRMRLRKLLKLPLCCATITTRERRSSDSS</sequence>
<evidence type="ECO:0000259" key="2">
    <source>
        <dbReference type="Pfam" id="PF05699"/>
    </source>
</evidence>
<dbReference type="Pfam" id="PF00078">
    <property type="entry name" value="RVT_1"/>
    <property type="match status" value="1"/>
</dbReference>
<comment type="caution">
    <text evidence="3">The sequence shown here is derived from an EMBL/GenBank/DDBJ whole genome shotgun (WGS) entry which is preliminary data.</text>
</comment>
<dbReference type="InterPro" id="IPR012337">
    <property type="entry name" value="RNaseH-like_sf"/>
</dbReference>
<dbReference type="PANTHER" id="PTHR47510:SF3">
    <property type="entry name" value="ENDO_EXONUCLEASE_PHOSPHATASE DOMAIN-CONTAINING PROTEIN"/>
    <property type="match status" value="1"/>
</dbReference>
<dbReference type="GO" id="GO:0046983">
    <property type="term" value="F:protein dimerization activity"/>
    <property type="evidence" value="ECO:0007669"/>
    <property type="project" value="InterPro"/>
</dbReference>
<feature type="domain" description="Reverse transcriptase" evidence="1">
    <location>
        <begin position="321"/>
        <end position="439"/>
    </location>
</feature>
<evidence type="ECO:0000313" key="4">
    <source>
        <dbReference type="Proteomes" id="UP000225706"/>
    </source>
</evidence>
<dbReference type="SUPFAM" id="SSF56672">
    <property type="entry name" value="DNA/RNA polymerases"/>
    <property type="match status" value="1"/>
</dbReference>
<dbReference type="Pfam" id="PF05699">
    <property type="entry name" value="Dimer_Tnp_hAT"/>
    <property type="match status" value="1"/>
</dbReference>
<dbReference type="AlphaFoldDB" id="A0A2B4RHY0"/>
<dbReference type="PANTHER" id="PTHR47510">
    <property type="entry name" value="REVERSE TRANSCRIPTASE DOMAIN-CONTAINING PROTEIN"/>
    <property type="match status" value="1"/>
</dbReference>
<evidence type="ECO:0000313" key="3">
    <source>
        <dbReference type="EMBL" id="PFX16090.1"/>
    </source>
</evidence>
<dbReference type="InterPro" id="IPR043502">
    <property type="entry name" value="DNA/RNA_pol_sf"/>
</dbReference>
<feature type="domain" description="HAT C-terminal dimerisation" evidence="2">
    <location>
        <begin position="566"/>
        <end position="630"/>
    </location>
</feature>
<reference evidence="4" key="1">
    <citation type="journal article" date="2017" name="bioRxiv">
        <title>Comparative analysis of the genomes of Stylophora pistillata and Acropora digitifera provides evidence for extensive differences between species of corals.</title>
        <authorList>
            <person name="Voolstra C.R."/>
            <person name="Li Y."/>
            <person name="Liew Y.J."/>
            <person name="Baumgarten S."/>
            <person name="Zoccola D."/>
            <person name="Flot J.-F."/>
            <person name="Tambutte S."/>
            <person name="Allemand D."/>
            <person name="Aranda M."/>
        </authorList>
    </citation>
    <scope>NUCLEOTIDE SEQUENCE [LARGE SCALE GENOMIC DNA]</scope>
</reference>
<dbReference type="InterPro" id="IPR008906">
    <property type="entry name" value="HATC_C_dom"/>
</dbReference>